<name>F2J350_POLGS</name>
<sequence length="101" mass="10531">MPKAAKPSAPPADLIAMLPDYSPALAMSAVYGAMAHSMAVLFENAVATQRQQTLLADLAVLEGIQQMNGLSPQSASAADKIRGSADLAAFETILSRFGRGR</sequence>
<evidence type="ECO:0000313" key="1">
    <source>
        <dbReference type="EMBL" id="ADZ69857.1"/>
    </source>
</evidence>
<keyword evidence="2" id="KW-1185">Reference proteome</keyword>
<dbReference type="Proteomes" id="UP000008130">
    <property type="component" value="Chromosome"/>
</dbReference>
<organism evidence="1 2">
    <name type="scientific">Polymorphum gilvum (strain LMG 25793 / CGMCC 1.9160 / SL003B-26A1)</name>
    <dbReference type="NCBI Taxonomy" id="991905"/>
    <lineage>
        <taxon>Bacteria</taxon>
        <taxon>Pseudomonadati</taxon>
        <taxon>Pseudomonadota</taxon>
        <taxon>Alphaproteobacteria</taxon>
        <taxon>Rhodobacterales</taxon>
        <taxon>Paracoccaceae</taxon>
        <taxon>Polymorphum</taxon>
    </lineage>
</organism>
<dbReference type="EMBL" id="CP002568">
    <property type="protein sequence ID" value="ADZ69857.1"/>
    <property type="molecule type" value="Genomic_DNA"/>
</dbReference>
<reference evidence="1 2" key="1">
    <citation type="journal article" date="2011" name="J. Bacteriol.">
        <title>Complete genome sequence of Polymorphum gilvum SL003B-26A1T, a crude oil-degrading bacterium from oil-polluted saline soil.</title>
        <authorList>
            <person name="Li S.G."/>
            <person name="Tang Y.Q."/>
            <person name="Nie Y."/>
            <person name="Cai M."/>
            <person name="Wu X.L."/>
        </authorList>
    </citation>
    <scope>NUCLEOTIDE SEQUENCE [LARGE SCALE GENOMIC DNA]</scope>
    <source>
        <strain evidence="2">LMG 25793 / CGMCC 1.9160 / SL003B-26A1</strain>
    </source>
</reference>
<dbReference type="HOGENOM" id="CLU_2288968_0_0_5"/>
<protein>
    <submittedName>
        <fullName evidence="1">Uncharacterized protein</fullName>
    </submittedName>
</protein>
<dbReference type="AlphaFoldDB" id="F2J350"/>
<dbReference type="RefSeq" id="WP_013652174.1">
    <property type="nucleotide sequence ID" value="NC_015259.1"/>
</dbReference>
<dbReference type="InterPro" id="IPR021070">
    <property type="entry name" value="Killing_trait_RebB"/>
</dbReference>
<evidence type="ECO:0000313" key="2">
    <source>
        <dbReference type="Proteomes" id="UP000008130"/>
    </source>
</evidence>
<dbReference type="Pfam" id="PF11747">
    <property type="entry name" value="RebB"/>
    <property type="match status" value="1"/>
</dbReference>
<dbReference type="KEGG" id="pgv:SL003B_1429"/>
<accession>F2J350</accession>
<gene>
    <name evidence="1" type="ordered locus">SL003B_1429</name>
</gene>
<proteinExistence type="predicted"/>